<dbReference type="InterPro" id="IPR048402">
    <property type="entry name" value="YpeB_N"/>
</dbReference>
<protein>
    <submittedName>
        <fullName evidence="4">Spore germination protein</fullName>
    </submittedName>
</protein>
<organism evidence="4 5">
    <name type="scientific">Halalkalibacter nanhaiisediminis</name>
    <dbReference type="NCBI Taxonomy" id="688079"/>
    <lineage>
        <taxon>Bacteria</taxon>
        <taxon>Bacillati</taxon>
        <taxon>Bacillota</taxon>
        <taxon>Bacilli</taxon>
        <taxon>Bacillales</taxon>
        <taxon>Bacillaceae</taxon>
        <taxon>Halalkalibacter</taxon>
    </lineage>
</organism>
<evidence type="ECO:0000313" key="5">
    <source>
        <dbReference type="Proteomes" id="UP000315711"/>
    </source>
</evidence>
<evidence type="ECO:0000313" key="4">
    <source>
        <dbReference type="EMBL" id="TWI52855.1"/>
    </source>
</evidence>
<dbReference type="Pfam" id="PF14620">
    <property type="entry name" value="YPEB_PepSY1-2"/>
    <property type="match status" value="1"/>
</dbReference>
<feature type="domain" description="Sporulation protein YpeB N-terminal" evidence="3">
    <location>
        <begin position="35"/>
        <end position="167"/>
    </location>
</feature>
<dbReference type="NCBIfam" id="TIGR02889">
    <property type="entry name" value="spore_YpeB"/>
    <property type="match status" value="1"/>
</dbReference>
<dbReference type="RefSeq" id="WP_144451800.1">
    <property type="nucleotide sequence ID" value="NZ_VLKZ01000018.1"/>
</dbReference>
<dbReference type="Pfam" id="PF20769">
    <property type="entry name" value="YPEB_N"/>
    <property type="match status" value="1"/>
</dbReference>
<comment type="caution">
    <text evidence="4">The sequence shown here is derived from an EMBL/GenBank/DDBJ whole genome shotgun (WGS) entry which is preliminary data.</text>
</comment>
<feature type="domain" description="Sporulation protein YpeB PepSY1 and PepSY2" evidence="2">
    <location>
        <begin position="186"/>
        <end position="380"/>
    </location>
</feature>
<dbReference type="Proteomes" id="UP000315711">
    <property type="component" value="Unassembled WGS sequence"/>
</dbReference>
<dbReference type="OrthoDB" id="2372097at2"/>
<evidence type="ECO:0000259" key="3">
    <source>
        <dbReference type="Pfam" id="PF20769"/>
    </source>
</evidence>
<dbReference type="Pfam" id="PF03413">
    <property type="entry name" value="PepSY"/>
    <property type="match status" value="1"/>
</dbReference>
<keyword evidence="5" id="KW-1185">Reference proteome</keyword>
<gene>
    <name evidence="4" type="ORF">IQ10_03642</name>
</gene>
<sequence length="456" mass="51918">MGRNIVIGLLAVAIVATGIWGFQQQNQNQSIQSENETLKITAENHYQRAFHELAFHIDNIEDQLGSALAMNTRRQLTPAFAEVWRVTSLAQEEIGQLPLNSVDLGQTEEFLYKLGKFSYTTSIRDLDKEPLTDKEYETLKHLYNHSKGISKEIRKSQAMMLSRGDQWLNIEKEMEAGDEPAVNTVASNFKVMNKSVEGFSETEWGAGLAAIDDLNGELKKALNGQEVSKEEAAKIARRYLEMDENVPVNVTKTGNGLAYPAYTIVIDDPEHKTHYNMDMSVKGGEPIWFLQDRQISEQNISLNEAVKKGKAFLEKHGKKNMHLIDSKQYDSIGMLEFVYLEDNVRVYPDSITLEVALDDGDILGYEAKSYLIHHKERNIPKPKLTDDEARAKLNPRLQVMEDHIAIIENDLKEEVLCYEFYGVIEDDTYRIFINAKDGEEEKVEKLDHAETVHNFS</sequence>
<name>A0A562Q7W4_9BACI</name>
<dbReference type="EMBL" id="VLKZ01000018">
    <property type="protein sequence ID" value="TWI52855.1"/>
    <property type="molecule type" value="Genomic_DNA"/>
</dbReference>
<dbReference type="InterPro" id="IPR014239">
    <property type="entry name" value="YpeB_PepSY1-2"/>
</dbReference>
<reference evidence="4 5" key="1">
    <citation type="journal article" date="2015" name="Stand. Genomic Sci.">
        <title>Genomic Encyclopedia of Bacterial and Archaeal Type Strains, Phase III: the genomes of soil and plant-associated and newly described type strains.</title>
        <authorList>
            <person name="Whitman W.B."/>
            <person name="Woyke T."/>
            <person name="Klenk H.P."/>
            <person name="Zhou Y."/>
            <person name="Lilburn T.G."/>
            <person name="Beck B.J."/>
            <person name="De Vos P."/>
            <person name="Vandamme P."/>
            <person name="Eisen J.A."/>
            <person name="Garrity G."/>
            <person name="Hugenholtz P."/>
            <person name="Kyrpides N.C."/>
        </authorList>
    </citation>
    <scope>NUCLEOTIDE SEQUENCE [LARGE SCALE GENOMIC DNA]</scope>
    <source>
        <strain evidence="4 5">CGMCC 1.10116</strain>
    </source>
</reference>
<dbReference type="GO" id="GO:0009847">
    <property type="term" value="P:spore germination"/>
    <property type="evidence" value="ECO:0007669"/>
    <property type="project" value="InterPro"/>
</dbReference>
<evidence type="ECO:0000259" key="1">
    <source>
        <dbReference type="Pfam" id="PF03413"/>
    </source>
</evidence>
<dbReference type="InterPro" id="IPR025711">
    <property type="entry name" value="PepSY"/>
</dbReference>
<proteinExistence type="predicted"/>
<evidence type="ECO:0000259" key="2">
    <source>
        <dbReference type="Pfam" id="PF14620"/>
    </source>
</evidence>
<feature type="domain" description="PepSY" evidence="1">
    <location>
        <begin position="383"/>
        <end position="444"/>
    </location>
</feature>
<accession>A0A562Q7W4</accession>
<dbReference type="AlphaFoldDB" id="A0A562Q7W4"/>